<dbReference type="Pfam" id="PF10156">
    <property type="entry name" value="Med17"/>
    <property type="match status" value="1"/>
</dbReference>
<keyword evidence="6 8" id="KW-0539">Nucleus</keyword>
<dbReference type="EMBL" id="CP034460">
    <property type="protein sequence ID" value="QBM89977.1"/>
    <property type="molecule type" value="Genomic_DNA"/>
</dbReference>
<evidence type="ECO:0000313" key="10">
    <source>
        <dbReference type="EMBL" id="QBM89977.1"/>
    </source>
</evidence>
<keyword evidence="5 8" id="KW-0804">Transcription</keyword>
<dbReference type="GO" id="GO:0003712">
    <property type="term" value="F:transcription coregulator activity"/>
    <property type="evidence" value="ECO:0007669"/>
    <property type="project" value="InterPro"/>
</dbReference>
<organism evidence="10 11">
    <name type="scientific">Metschnikowia aff. pulcherrima</name>
    <dbReference type="NCBI Taxonomy" id="2163413"/>
    <lineage>
        <taxon>Eukaryota</taxon>
        <taxon>Fungi</taxon>
        <taxon>Dikarya</taxon>
        <taxon>Ascomycota</taxon>
        <taxon>Saccharomycotina</taxon>
        <taxon>Pichiomycetes</taxon>
        <taxon>Metschnikowiaceae</taxon>
        <taxon>Metschnikowia</taxon>
    </lineage>
</organism>
<protein>
    <recommendedName>
        <fullName evidence="3 8">Mediator of RNA polymerase II transcription subunit 17</fullName>
    </recommendedName>
    <alternativeName>
        <fullName evidence="7 8">Mediator complex subunit 17</fullName>
    </alternativeName>
</protein>
<evidence type="ECO:0000256" key="8">
    <source>
        <dbReference type="RuleBase" id="RU364140"/>
    </source>
</evidence>
<comment type="similarity">
    <text evidence="2 8">Belongs to the Mediator complex subunit 17 family.</text>
</comment>
<evidence type="ECO:0000256" key="2">
    <source>
        <dbReference type="ARBA" id="ARBA00005635"/>
    </source>
</evidence>
<keyword evidence="8" id="KW-0010">Activator</keyword>
<sequence>MPQSNEISLHAEPSLYGSSQDRFLQNEDDLSVAELIPRILQERKSFLNISEELIAEEIERELMPIDAEEDFSETPAGMLENGQTPEDEQSSEETFQKQKLELLTHIGSALNETSLSLDFVSLLMSAEKPNITKSTISPHLSKTAPLGSLSADRLSRETDAAKTAQNKKLAAAIGMGWKYQSLCNVTTLFRDAAAQLRGQVAVEKTYWEQISRVLAQDEVLYKLRDPLNNTRAIGVQYGYGDSGLTYHDKGHAVLRKNANGDVSFCPLAEAGKPALNKYTRVRILSKVDGDYMLTGQLAFRKEEIEKFGEDPLISDIEKARYFLFEDDLFYHMTREAKNLISYGVSIIADKIIVEMWDQMIEFESVFYDENEESGDYQHTTAEMSRHNKKAQDTLSFLKLMLCCYFQYRVRLKQKMPTLHTKWKQANSHPLLLRPLVGHTRHQTNFRKMGQILQKLCANLDPSVTHRVTEQMYANLGGHVTSPFEKAVQRPVSLFTLVVEKSTNLLLKAEVEVTTTEIFVDLVVKLTVSKFCSMQDLEGNQNGSNVLQLEFTDLIDVGESLEWTLANFIEEP</sequence>
<dbReference type="Proteomes" id="UP000292447">
    <property type="component" value="Chromosome V"/>
</dbReference>
<dbReference type="STRING" id="2163413.A0A4P6XQZ7"/>
<evidence type="ECO:0000256" key="1">
    <source>
        <dbReference type="ARBA" id="ARBA00004123"/>
    </source>
</evidence>
<evidence type="ECO:0000256" key="4">
    <source>
        <dbReference type="ARBA" id="ARBA00023015"/>
    </source>
</evidence>
<evidence type="ECO:0000256" key="3">
    <source>
        <dbReference type="ARBA" id="ARBA00019610"/>
    </source>
</evidence>
<evidence type="ECO:0000313" key="11">
    <source>
        <dbReference type="Proteomes" id="UP000292447"/>
    </source>
</evidence>
<keyword evidence="4 8" id="KW-0805">Transcription regulation</keyword>
<dbReference type="Gene3D" id="6.10.250.2620">
    <property type="match status" value="1"/>
</dbReference>
<comment type="subunit">
    <text evidence="8">Component of the Mediator complex.</text>
</comment>
<gene>
    <name evidence="10" type="primary">MPUL0E02140</name>
    <name evidence="8" type="synonym">MED17</name>
    <name evidence="10" type="ORF">METSCH_E02140</name>
</gene>
<dbReference type="PANTHER" id="PTHR13114">
    <property type="entry name" value="MEDIATOR OF RNA POLYMERASE II TRANSCRIPTION SUBUNIT 17"/>
    <property type="match status" value="1"/>
</dbReference>
<accession>A0A4P6XQZ7</accession>
<dbReference type="InterPro" id="IPR019313">
    <property type="entry name" value="Mediator_Med17"/>
</dbReference>
<evidence type="ECO:0000256" key="9">
    <source>
        <dbReference type="SAM" id="MobiDB-lite"/>
    </source>
</evidence>
<evidence type="ECO:0000256" key="6">
    <source>
        <dbReference type="ARBA" id="ARBA00023242"/>
    </source>
</evidence>
<feature type="region of interest" description="Disordered" evidence="9">
    <location>
        <begin position="75"/>
        <end position="95"/>
    </location>
</feature>
<dbReference type="GO" id="GO:0006357">
    <property type="term" value="P:regulation of transcription by RNA polymerase II"/>
    <property type="evidence" value="ECO:0007669"/>
    <property type="project" value="InterPro"/>
</dbReference>
<dbReference type="PANTHER" id="PTHR13114:SF7">
    <property type="entry name" value="MEDIATOR OF RNA POLYMERASE II TRANSCRIPTION SUBUNIT 17"/>
    <property type="match status" value="1"/>
</dbReference>
<keyword evidence="11" id="KW-1185">Reference proteome</keyword>
<dbReference type="GO" id="GO:0016592">
    <property type="term" value="C:mediator complex"/>
    <property type="evidence" value="ECO:0007669"/>
    <property type="project" value="InterPro"/>
</dbReference>
<proteinExistence type="inferred from homology"/>
<feature type="region of interest" description="Disordered" evidence="9">
    <location>
        <begin position="1"/>
        <end position="20"/>
    </location>
</feature>
<reference evidence="11" key="1">
    <citation type="submission" date="2019-03" db="EMBL/GenBank/DDBJ databases">
        <title>Snf2 controls pulcherriminic acid biosynthesis and connects pigmentation and antifungal activity of the yeast Metschnikowia pulcherrima.</title>
        <authorList>
            <person name="Gore-Lloyd D."/>
            <person name="Sumann I."/>
            <person name="Brachmann A.O."/>
            <person name="Schneeberger K."/>
            <person name="Ortiz-Merino R.A."/>
            <person name="Moreno-Beltran M."/>
            <person name="Schlaefli M."/>
            <person name="Kirner P."/>
            <person name="Santos Kron A."/>
            <person name="Wolfe K.H."/>
            <person name="Piel J."/>
            <person name="Ahrens C.H."/>
            <person name="Henk D."/>
            <person name="Freimoser F.M."/>
        </authorList>
    </citation>
    <scope>NUCLEOTIDE SEQUENCE [LARGE SCALE GENOMIC DNA]</scope>
    <source>
        <strain evidence="11">APC 1.2</strain>
    </source>
</reference>
<dbReference type="AlphaFoldDB" id="A0A4P6XQZ7"/>
<evidence type="ECO:0000256" key="7">
    <source>
        <dbReference type="ARBA" id="ARBA00032014"/>
    </source>
</evidence>
<dbReference type="GO" id="GO:0070847">
    <property type="term" value="C:core mediator complex"/>
    <property type="evidence" value="ECO:0007669"/>
    <property type="project" value="TreeGrafter"/>
</dbReference>
<name>A0A4P6XQZ7_9ASCO</name>
<comment type="subcellular location">
    <subcellularLocation>
        <location evidence="1 8">Nucleus</location>
    </subcellularLocation>
</comment>
<comment type="function">
    <text evidence="8">Component of the Mediator complex, a coactivator involved in the regulated transcription of nearly all RNA polymerase II-dependent genes. Mediator functions as a bridge to convey information from gene-specific regulatory proteins to the basal RNA polymerase II transcription machinery. Mediator is recruited to promoters by direct interactions with regulatory proteins and serves as a scaffold for the assembly of a functional preinitiation complex with RNA polymerase II and the general transcription factors.</text>
</comment>
<evidence type="ECO:0000256" key="5">
    <source>
        <dbReference type="ARBA" id="ARBA00023163"/>
    </source>
</evidence>